<dbReference type="InterPro" id="IPR036397">
    <property type="entry name" value="RNaseH_sf"/>
</dbReference>
<proteinExistence type="predicted"/>
<accession>A0AAV0WUI1</accession>
<protein>
    <recommendedName>
        <fullName evidence="5">Transposase</fullName>
    </recommendedName>
</protein>
<evidence type="ECO:0008006" key="5">
    <source>
        <dbReference type="Google" id="ProtNLM"/>
    </source>
</evidence>
<dbReference type="GO" id="GO:0003676">
    <property type="term" value="F:nucleic acid binding"/>
    <property type="evidence" value="ECO:0007669"/>
    <property type="project" value="InterPro"/>
</dbReference>
<dbReference type="PANTHER" id="PTHR33939">
    <property type="entry name" value="PROTEIN CBG22215"/>
    <property type="match status" value="1"/>
</dbReference>
<dbReference type="InterPro" id="IPR008906">
    <property type="entry name" value="HATC_C_dom"/>
</dbReference>
<dbReference type="InterPro" id="IPR012337">
    <property type="entry name" value="RNaseH-like_sf"/>
</dbReference>
<feature type="domain" description="MULE transposase" evidence="2">
    <location>
        <begin position="561"/>
        <end position="659"/>
    </location>
</feature>
<keyword evidence="4" id="KW-1185">Reference proteome</keyword>
<dbReference type="Pfam" id="PF05699">
    <property type="entry name" value="Dimer_Tnp_hAT"/>
    <property type="match status" value="1"/>
</dbReference>
<name>A0AAV0WUI1_9HEMI</name>
<dbReference type="GO" id="GO:0046983">
    <property type="term" value="F:protein dimerization activity"/>
    <property type="evidence" value="ECO:0007669"/>
    <property type="project" value="InterPro"/>
</dbReference>
<sequence>MSTISPKTKNQKGKYVSSGQKIIIINMFKDITSKTSNVKQKVHAIWLRRELPTIDKILYEVNEDPSFPNFKRTSLYNIIKKLDFVFTERKRCSVLTEHEDLINWRRNYLYDVPKYREKGTIYYLDETWLNGNLTTGPTNPTGKRKRLIILHIGSDKGFLLDGLLCFESKKNSTDYHDEMNGDNFKEWFESFLPRLDPNSIVVMDNAPYHSVQAEKYPSASWKKSEILEWLYSKGVVLDRPMLKAQLVVKVLSPTLLEDIVEDIGANRYSLIVYESTDVSITKYMEYCVRYYSKSLKSITTEFLGLVMIERATAIDLRDGTLEFLKTIKLKPKRIRGLGVDGANNLCGQHNVNIETLEIQWRKLITLMYNDICYPNITIEEKDTSQFWVDVLNITNNYKEQIFHELAIFVLSMLSLPLSNAVVERVFSVMNAVKSKARNRMYMAMLEAIMRIRLYLNVPTGGVHLRRSIGLAGTSTGHLATSIRQIYNQEVVLNPEGAHDYTHLQYRSSLNKMRRRIRPHPSSRFFQHNFPLMVDGERLGVIFANTDAIEKYRGELQSIIVAGVDGTFKTVPKNPTDLKKGCLLTFHIVFRNMSFQMVYALTTRMTQSTYESFLRISEQILPLNYDRLTIITDYERGLMNAVRIIFPHTKLQGCWFHFCQSVIRYCKRSMHSLYDLFQTTVEAATVLRMVLALPHLPAEAQINCNFTMFDGFQKINFWLTEIGAVNISVFGSDIRTNNYVESFHATLLTQIGKHITII</sequence>
<evidence type="ECO:0000259" key="2">
    <source>
        <dbReference type="Pfam" id="PF10551"/>
    </source>
</evidence>
<evidence type="ECO:0000313" key="3">
    <source>
        <dbReference type="EMBL" id="CAI6359323.1"/>
    </source>
</evidence>
<dbReference type="AlphaFoldDB" id="A0AAV0WUI1"/>
<reference evidence="3 4" key="1">
    <citation type="submission" date="2023-01" db="EMBL/GenBank/DDBJ databases">
        <authorList>
            <person name="Whitehead M."/>
        </authorList>
    </citation>
    <scope>NUCLEOTIDE SEQUENCE [LARGE SCALE GENOMIC DNA]</scope>
</reference>
<evidence type="ECO:0000259" key="1">
    <source>
        <dbReference type="Pfam" id="PF05699"/>
    </source>
</evidence>
<dbReference type="InterPro" id="IPR018289">
    <property type="entry name" value="MULE_transposase_dom"/>
</dbReference>
<dbReference type="SUPFAM" id="SSF53098">
    <property type="entry name" value="Ribonuclease H-like"/>
    <property type="match status" value="1"/>
</dbReference>
<organism evidence="3 4">
    <name type="scientific">Macrosiphum euphorbiae</name>
    <name type="common">potato aphid</name>
    <dbReference type="NCBI Taxonomy" id="13131"/>
    <lineage>
        <taxon>Eukaryota</taxon>
        <taxon>Metazoa</taxon>
        <taxon>Ecdysozoa</taxon>
        <taxon>Arthropoda</taxon>
        <taxon>Hexapoda</taxon>
        <taxon>Insecta</taxon>
        <taxon>Pterygota</taxon>
        <taxon>Neoptera</taxon>
        <taxon>Paraneoptera</taxon>
        <taxon>Hemiptera</taxon>
        <taxon>Sternorrhyncha</taxon>
        <taxon>Aphidomorpha</taxon>
        <taxon>Aphidoidea</taxon>
        <taxon>Aphididae</taxon>
        <taxon>Macrosiphini</taxon>
        <taxon>Macrosiphum</taxon>
    </lineage>
</organism>
<dbReference type="Pfam" id="PF10551">
    <property type="entry name" value="MULE"/>
    <property type="match status" value="1"/>
</dbReference>
<dbReference type="EMBL" id="CARXXK010000002">
    <property type="protein sequence ID" value="CAI6359323.1"/>
    <property type="molecule type" value="Genomic_DNA"/>
</dbReference>
<dbReference type="PANTHER" id="PTHR33939:SF1">
    <property type="entry name" value="DUF4371 DOMAIN-CONTAINING PROTEIN"/>
    <property type="match status" value="1"/>
</dbReference>
<dbReference type="Proteomes" id="UP001160148">
    <property type="component" value="Unassembled WGS sequence"/>
</dbReference>
<feature type="domain" description="HAT C-terminal dimerisation" evidence="1">
    <location>
        <begin position="383"/>
        <end position="452"/>
    </location>
</feature>
<comment type="caution">
    <text evidence="3">The sequence shown here is derived from an EMBL/GenBank/DDBJ whole genome shotgun (WGS) entry which is preliminary data.</text>
</comment>
<dbReference type="Gene3D" id="3.30.420.10">
    <property type="entry name" value="Ribonuclease H-like superfamily/Ribonuclease H"/>
    <property type="match status" value="1"/>
</dbReference>
<evidence type="ECO:0000313" key="4">
    <source>
        <dbReference type="Proteomes" id="UP001160148"/>
    </source>
</evidence>
<gene>
    <name evidence="3" type="ORF">MEUPH1_LOCUS14747</name>
</gene>